<feature type="region of interest" description="Disordered" evidence="1">
    <location>
        <begin position="22"/>
        <end position="68"/>
    </location>
</feature>
<evidence type="ECO:0000313" key="3">
    <source>
        <dbReference type="Proteomes" id="UP001144323"/>
    </source>
</evidence>
<name>A0A9W6GSZ9_9HYPH</name>
<proteinExistence type="predicted"/>
<organism evidence="2 3">
    <name type="scientific">Methylocystis echinoides</name>
    <dbReference type="NCBI Taxonomy" id="29468"/>
    <lineage>
        <taxon>Bacteria</taxon>
        <taxon>Pseudomonadati</taxon>
        <taxon>Pseudomonadota</taxon>
        <taxon>Alphaproteobacteria</taxon>
        <taxon>Hyphomicrobiales</taxon>
        <taxon>Methylocystaceae</taxon>
        <taxon>Methylocystis</taxon>
    </lineage>
</organism>
<dbReference type="Proteomes" id="UP001144323">
    <property type="component" value="Unassembled WGS sequence"/>
</dbReference>
<comment type="caution">
    <text evidence="2">The sequence shown here is derived from an EMBL/GenBank/DDBJ whole genome shotgun (WGS) entry which is preliminary data.</text>
</comment>
<evidence type="ECO:0000313" key="2">
    <source>
        <dbReference type="EMBL" id="GLI92474.1"/>
    </source>
</evidence>
<feature type="compositionally biased region" description="Low complexity" evidence="1">
    <location>
        <begin position="48"/>
        <end position="65"/>
    </location>
</feature>
<keyword evidence="3" id="KW-1185">Reference proteome</keyword>
<accession>A0A9W6GSZ9</accession>
<protein>
    <submittedName>
        <fullName evidence="2">Uncharacterized protein</fullName>
    </submittedName>
</protein>
<dbReference type="EMBL" id="BSEC01000001">
    <property type="protein sequence ID" value="GLI92474.1"/>
    <property type="molecule type" value="Genomic_DNA"/>
</dbReference>
<dbReference type="AlphaFoldDB" id="A0A9W6GSZ9"/>
<gene>
    <name evidence="2" type="ORF">LMG27198_14660</name>
</gene>
<evidence type="ECO:0000256" key="1">
    <source>
        <dbReference type="SAM" id="MobiDB-lite"/>
    </source>
</evidence>
<sequence>MSPISIANAPAPLAPPPADVRARLVASAETPARPVVTTRETEPESSTAEAPAQKSEEAPAQASASEGERTRAAHCYVKLSGRVQTNATCQVQITENGIIFQIPGKPLSIEHVHGRTWAATLGGRALGNVYKSGSCWGGHGFYACKNG</sequence>
<reference evidence="2" key="1">
    <citation type="journal article" date="2023" name="Int. J. Syst. Evol. Microbiol.">
        <title>Methylocystis iwaonis sp. nov., a type II methane-oxidizing bacterium from surface soil of a rice paddy field in Japan, and emended description of the genus Methylocystis (ex Whittenbury et al. 1970) Bowman et al. 1993.</title>
        <authorList>
            <person name="Kaise H."/>
            <person name="Sawadogo J.B."/>
            <person name="Alam M.S."/>
            <person name="Ueno C."/>
            <person name="Dianou D."/>
            <person name="Shinjo R."/>
            <person name="Asakawa S."/>
        </authorList>
    </citation>
    <scope>NUCLEOTIDE SEQUENCE</scope>
    <source>
        <strain evidence="2">LMG27198</strain>
    </source>
</reference>